<evidence type="ECO:0000313" key="3">
    <source>
        <dbReference type="Proteomes" id="UP001057753"/>
    </source>
</evidence>
<gene>
    <name evidence="2" type="ORF">HXA33_13245</name>
</gene>
<sequence length="248" mass="28346">MKFLKLSKEVNISIAIIAIPLIIAYLLMRPLHEEYIAKGDIAPVSDIGVNGSVHFTYIYSGYIDNYFDKLYVSYLYKDLDFIPLDEEEFIMYTEYDDDMVVDYYKEETISNAVYATSFGDDNDFEERIDDILYYSSEYYGDSLGLMVAIGLIEEVNQLDFSQNGTVTIAGTGTIEYDETVGSIGGVRQKLLTAVDNNVDIFFIPKDEDDYGIYSNEREARRVINEEGLDLNVVPVETLEEAINYLENY</sequence>
<proteinExistence type="predicted"/>
<name>A0A9Q4B3X2_SALAG</name>
<organism evidence="2 3">
    <name type="scientific">Salipaludibacillus agaradhaerens</name>
    <name type="common">Bacillus agaradhaerens</name>
    <dbReference type="NCBI Taxonomy" id="76935"/>
    <lineage>
        <taxon>Bacteria</taxon>
        <taxon>Bacillati</taxon>
        <taxon>Bacillota</taxon>
        <taxon>Bacilli</taxon>
        <taxon>Bacillales</taxon>
        <taxon>Bacillaceae</taxon>
    </lineage>
</organism>
<dbReference type="EMBL" id="JABXYM010000001">
    <property type="protein sequence ID" value="MCR6097510.1"/>
    <property type="molecule type" value="Genomic_DNA"/>
</dbReference>
<dbReference type="AlphaFoldDB" id="A0A9Q4B3X2"/>
<keyword evidence="3" id="KW-1185">Reference proteome</keyword>
<dbReference type="InterPro" id="IPR020568">
    <property type="entry name" value="Ribosomal_Su5_D2-typ_SF"/>
</dbReference>
<dbReference type="RefSeq" id="WP_257821901.1">
    <property type="nucleotide sequence ID" value="NZ_JABXYM010000001.1"/>
</dbReference>
<evidence type="ECO:0000313" key="2">
    <source>
        <dbReference type="EMBL" id="MCR6097510.1"/>
    </source>
</evidence>
<keyword evidence="1" id="KW-0812">Transmembrane</keyword>
<feature type="transmembrane region" description="Helical" evidence="1">
    <location>
        <begin position="12"/>
        <end position="28"/>
    </location>
</feature>
<dbReference type="Proteomes" id="UP001057753">
    <property type="component" value="Unassembled WGS sequence"/>
</dbReference>
<evidence type="ECO:0008006" key="4">
    <source>
        <dbReference type="Google" id="ProtNLM"/>
    </source>
</evidence>
<accession>A0A9Q4B3X2</accession>
<dbReference type="SUPFAM" id="SSF54211">
    <property type="entry name" value="Ribosomal protein S5 domain 2-like"/>
    <property type="match status" value="1"/>
</dbReference>
<comment type="caution">
    <text evidence="2">The sequence shown here is derived from an EMBL/GenBank/DDBJ whole genome shotgun (WGS) entry which is preliminary data.</text>
</comment>
<dbReference type="InterPro" id="IPR014721">
    <property type="entry name" value="Ribsml_uS5_D2-typ_fold_subgr"/>
</dbReference>
<evidence type="ECO:0000256" key="1">
    <source>
        <dbReference type="SAM" id="Phobius"/>
    </source>
</evidence>
<reference evidence="2" key="1">
    <citation type="submission" date="2020-06" db="EMBL/GenBank/DDBJ databases">
        <title>Insight into the genomes of haloalkaliphilic bacilli from Kenyan soda lakes.</title>
        <authorList>
            <person name="Mwirichia R."/>
            <person name="Villamizar G.C."/>
            <person name="Poehlein A."/>
            <person name="Mugweru J."/>
            <person name="Kipnyargis A."/>
            <person name="Kiplimo D."/>
            <person name="Orwa P."/>
            <person name="Daniel R."/>
        </authorList>
    </citation>
    <scope>NUCLEOTIDE SEQUENCE</scope>
    <source>
        <strain evidence="2">B1096_S55</strain>
    </source>
</reference>
<dbReference type="Gene3D" id="3.30.230.10">
    <property type="match status" value="1"/>
</dbReference>
<keyword evidence="1" id="KW-1133">Transmembrane helix</keyword>
<keyword evidence="1" id="KW-0472">Membrane</keyword>
<protein>
    <recommendedName>
        <fullName evidence="4">Lon proteolytic domain-containing protein</fullName>
    </recommendedName>
</protein>